<dbReference type="CDD" id="cd11751">
    <property type="entry name" value="GH94N_like_4"/>
    <property type="match status" value="1"/>
</dbReference>
<dbReference type="STRING" id="1616788.AR543_11780"/>
<dbReference type="EMBL" id="CP013023">
    <property type="protein sequence ID" value="ANF96618.1"/>
    <property type="molecule type" value="Genomic_DNA"/>
</dbReference>
<keyword evidence="2 5" id="KW-0808">Transferase</keyword>
<dbReference type="PANTHER" id="PTHR37469:SF2">
    <property type="entry name" value="CELLOBIONIC ACID PHOSPHORYLASE"/>
    <property type="match status" value="1"/>
</dbReference>
<protein>
    <submittedName>
        <fullName evidence="5">Glycosyl transferase family 36</fullName>
    </submittedName>
</protein>
<dbReference type="GO" id="GO:0030246">
    <property type="term" value="F:carbohydrate binding"/>
    <property type="evidence" value="ECO:0007669"/>
    <property type="project" value="InterPro"/>
</dbReference>
<dbReference type="PANTHER" id="PTHR37469">
    <property type="entry name" value="CELLOBIONIC ACID PHOSPHORYLASE-RELATED"/>
    <property type="match status" value="1"/>
</dbReference>
<dbReference type="Gene3D" id="2.60.420.10">
    <property type="entry name" value="Maltose phosphorylase, domain 3"/>
    <property type="match status" value="1"/>
</dbReference>
<evidence type="ECO:0000256" key="1">
    <source>
        <dbReference type="ARBA" id="ARBA00022676"/>
    </source>
</evidence>
<reference evidence="6" key="1">
    <citation type="submission" date="2015-10" db="EMBL/GenBank/DDBJ databases">
        <title>Genome of Paenibacillus bovis sp. nov.</title>
        <authorList>
            <person name="Wu Z."/>
            <person name="Gao C."/>
            <person name="Liu Z."/>
            <person name="Zheng H."/>
        </authorList>
    </citation>
    <scope>NUCLEOTIDE SEQUENCE [LARGE SCALE GENOMIC DNA]</scope>
    <source>
        <strain evidence="6">BD3526</strain>
    </source>
</reference>
<evidence type="ECO:0000313" key="5">
    <source>
        <dbReference type="EMBL" id="ANF96618.1"/>
    </source>
</evidence>
<dbReference type="AlphaFoldDB" id="A0A172ZG93"/>
<dbReference type="SMART" id="SM01068">
    <property type="entry name" value="CBM_X"/>
    <property type="match status" value="1"/>
</dbReference>
<evidence type="ECO:0000313" key="6">
    <source>
        <dbReference type="Proteomes" id="UP000078148"/>
    </source>
</evidence>
<dbReference type="InterPro" id="IPR012341">
    <property type="entry name" value="6hp_glycosidase-like_sf"/>
</dbReference>
<organism evidence="5 6">
    <name type="scientific">Paenibacillus bovis</name>
    <dbReference type="NCBI Taxonomy" id="1616788"/>
    <lineage>
        <taxon>Bacteria</taxon>
        <taxon>Bacillati</taxon>
        <taxon>Bacillota</taxon>
        <taxon>Bacilli</taxon>
        <taxon>Bacillales</taxon>
        <taxon>Paenibacillaceae</taxon>
        <taxon>Paenibacillus</taxon>
    </lineage>
</organism>
<keyword evidence="6" id="KW-1185">Reference proteome</keyword>
<dbReference type="Proteomes" id="UP000078148">
    <property type="component" value="Chromosome"/>
</dbReference>
<dbReference type="InterPro" id="IPR052047">
    <property type="entry name" value="GH94_Enzymes"/>
</dbReference>
<keyword evidence="1" id="KW-0328">Glycosyltransferase</keyword>
<dbReference type="InterPro" id="IPR037018">
    <property type="entry name" value="GH65_N"/>
</dbReference>
<dbReference type="InterPro" id="IPR011013">
    <property type="entry name" value="Gal_mutarotase_sf_dom"/>
</dbReference>
<evidence type="ECO:0000259" key="4">
    <source>
        <dbReference type="Pfam" id="PF17167"/>
    </source>
</evidence>
<dbReference type="Gene3D" id="2.70.98.40">
    <property type="entry name" value="Glycoside hydrolase, family 65, N-terminal domain"/>
    <property type="match status" value="1"/>
</dbReference>
<feature type="domain" description="Glycosyl hydrolase 94 catalytic" evidence="4">
    <location>
        <begin position="324"/>
        <end position="727"/>
    </location>
</feature>
<dbReference type="InterPro" id="IPR008928">
    <property type="entry name" value="6-hairpin_glycosidase_sf"/>
</dbReference>
<dbReference type="SUPFAM" id="SSF74650">
    <property type="entry name" value="Galactose mutarotase-like"/>
    <property type="match status" value="1"/>
</dbReference>
<evidence type="ECO:0000256" key="2">
    <source>
        <dbReference type="ARBA" id="ARBA00022679"/>
    </source>
</evidence>
<dbReference type="InterPro" id="IPR033432">
    <property type="entry name" value="GH94_catalytic"/>
</dbReference>
<name>A0A172ZG93_9BACL</name>
<dbReference type="Pfam" id="PF17167">
    <property type="entry name" value="Glyco_hydro_94"/>
    <property type="match status" value="1"/>
</dbReference>
<dbReference type="RefSeq" id="WP_060534628.1">
    <property type="nucleotide sequence ID" value="NZ_CP013023.1"/>
</dbReference>
<sequence>MSTVQNQSTTQQNQLFQNEYGYFTENGREYVITNPRTPRPWSNIISNGDYSFMVSQAGGGASWRGNAGQNRITRLFQDVIKDSWGKFIYLRDRSSGKFWSAAWKPVMAEFEHYEVRHGIGYSVFTQQVDGIRSELTVFVAPDAPLEIMQLKITNNSGQTRELDATTYFEWAPGFAPDEHREFHKIFMNSEYREDLNAIQLEKYLWAFPDEKGRSNNVSWPYTAFHAASEQPSSYDADKESFVGMYGEESRPQAMQDQELAGHTGRFGDAAASLRVAVKLEPGASHTVVFTIGAAEHEKEDAAALIREYTSVEAAERTLARVHEFWSELIDTEEIQTPDPAMNIMTNVWLKYQSISCRLWGKTAYYQVSAGYGFRDQLQDSQIFLTNKPELMRKQILMHASQQFQEGDVLHWWFTIRGGGPRTRCSDDLLWLPFIMDSYLKETQDYQILDEITPFLDGGEATVYEHCKRAIEKSFLRFSPRGVPLMGEHDWNDGLSAIGYDWKGESFWVGEFLYMILGSFAPVAQRRGDQAFADKMIEVQGSLKQTLNEYGWDGEWYLQATTDDGLKVGSKENEEGQIFLNPQIWAVISGVADEERGQQAMASVSKHLLRDYGSLLLYPAYTKVRRDIGYITRYAPGLRENGGVYTHAATWAVWAYTLAGQPEKAYEAYSKICPPNRSDDPNGYVGEPYVTPGNSDGPISPNYGRGGWTWYTGSSQWLQRMATNWILGVRAEHEGLLVDPSIPSEWPEFSYRRNFRGATYLIHVDNAAGVSRGVKSITVDGKEIEGNILPDFQDGKKHEVKVIMG</sequence>
<dbReference type="KEGG" id="pbv:AR543_11780"/>
<dbReference type="Pfam" id="PF06165">
    <property type="entry name" value="GH94_b-supersand"/>
    <property type="match status" value="1"/>
</dbReference>
<dbReference type="GO" id="GO:0016757">
    <property type="term" value="F:glycosyltransferase activity"/>
    <property type="evidence" value="ECO:0007669"/>
    <property type="project" value="UniProtKB-KW"/>
</dbReference>
<evidence type="ECO:0000259" key="3">
    <source>
        <dbReference type="Pfam" id="PF06165"/>
    </source>
</evidence>
<gene>
    <name evidence="5" type="ORF">AR543_11780</name>
</gene>
<dbReference type="SUPFAM" id="SSF48208">
    <property type="entry name" value="Six-hairpin glycosidases"/>
    <property type="match status" value="1"/>
</dbReference>
<feature type="domain" description="Glycosyl hydrolase 94 supersandwich" evidence="3">
    <location>
        <begin position="28"/>
        <end position="310"/>
    </location>
</feature>
<dbReference type="InterPro" id="IPR010383">
    <property type="entry name" value="Glyco_hydrolase_94_b-supersand"/>
</dbReference>
<dbReference type="Gene3D" id="1.50.10.10">
    <property type="match status" value="1"/>
</dbReference>
<accession>A0A172ZG93</accession>
<dbReference type="GO" id="GO:0005975">
    <property type="term" value="P:carbohydrate metabolic process"/>
    <property type="evidence" value="ECO:0007669"/>
    <property type="project" value="InterPro"/>
</dbReference>
<proteinExistence type="predicted"/>
<reference evidence="5 6" key="2">
    <citation type="journal article" date="2016" name="Int. J. Syst. Evol. Microbiol.">
        <title>Paenibacillus bovis sp. nov., isolated from raw yak (Bos grunniens) milk.</title>
        <authorList>
            <person name="Gao C."/>
            <person name="Han J."/>
            <person name="Liu Z."/>
            <person name="Xu X."/>
            <person name="Hang F."/>
            <person name="Wu Z."/>
        </authorList>
    </citation>
    <scope>NUCLEOTIDE SEQUENCE [LARGE SCALE GENOMIC DNA]</scope>
    <source>
        <strain evidence="5 6">BD3526</strain>
    </source>
</reference>
<dbReference type="OrthoDB" id="9769991at2"/>